<feature type="transmembrane region" description="Helical" evidence="1">
    <location>
        <begin position="24"/>
        <end position="40"/>
    </location>
</feature>
<protein>
    <submittedName>
        <fullName evidence="2">Uncharacterized protein</fullName>
    </submittedName>
</protein>
<evidence type="ECO:0000313" key="2">
    <source>
        <dbReference type="EMBL" id="MDZ5472951.1"/>
    </source>
</evidence>
<gene>
    <name evidence="2" type="ORF">SM124_14630</name>
</gene>
<comment type="caution">
    <text evidence="2">The sequence shown here is derived from an EMBL/GenBank/DDBJ whole genome shotgun (WGS) entry which is preliminary data.</text>
</comment>
<dbReference type="Proteomes" id="UP001290455">
    <property type="component" value="Unassembled WGS sequence"/>
</dbReference>
<evidence type="ECO:0000313" key="3">
    <source>
        <dbReference type="Proteomes" id="UP001290455"/>
    </source>
</evidence>
<keyword evidence="1" id="KW-1133">Transmembrane helix</keyword>
<organism evidence="2 3">
    <name type="scientific">Robertmurraya mangrovi</name>
    <dbReference type="NCBI Taxonomy" id="3098077"/>
    <lineage>
        <taxon>Bacteria</taxon>
        <taxon>Bacillati</taxon>
        <taxon>Bacillota</taxon>
        <taxon>Bacilli</taxon>
        <taxon>Bacillales</taxon>
        <taxon>Bacillaceae</taxon>
        <taxon>Robertmurraya</taxon>
    </lineage>
</organism>
<keyword evidence="3" id="KW-1185">Reference proteome</keyword>
<name>A0ABU5J0R3_9BACI</name>
<proteinExistence type="predicted"/>
<evidence type="ECO:0000256" key="1">
    <source>
        <dbReference type="SAM" id="Phobius"/>
    </source>
</evidence>
<keyword evidence="1" id="KW-0472">Membrane</keyword>
<accession>A0ABU5J0R3</accession>
<sequence>MRWGIVALVAPLAAYLVWFSKGKGWMAAFFAALPIGLLLSQSEHHKYKDGSLCFIMQH</sequence>
<dbReference type="EMBL" id="JAXOFX010000009">
    <property type="protein sequence ID" value="MDZ5472951.1"/>
    <property type="molecule type" value="Genomic_DNA"/>
</dbReference>
<keyword evidence="1" id="KW-0812">Transmembrane</keyword>
<reference evidence="2 3" key="1">
    <citation type="submission" date="2023-11" db="EMBL/GenBank/DDBJ databases">
        <title>Bacillus jintuensis, isolated from a mudflat on the Beibu Gulf coast.</title>
        <authorList>
            <person name="Li M."/>
        </authorList>
    </citation>
    <scope>NUCLEOTIDE SEQUENCE [LARGE SCALE GENOMIC DNA]</scope>
    <source>
        <strain evidence="2 3">31A1R</strain>
    </source>
</reference>